<organism evidence="2 3">
    <name type="scientific">Klebsormidium nitens</name>
    <name type="common">Green alga</name>
    <name type="synonym">Ulothrix nitens</name>
    <dbReference type="NCBI Taxonomy" id="105231"/>
    <lineage>
        <taxon>Eukaryota</taxon>
        <taxon>Viridiplantae</taxon>
        <taxon>Streptophyta</taxon>
        <taxon>Klebsormidiophyceae</taxon>
        <taxon>Klebsormidiales</taxon>
        <taxon>Klebsormidiaceae</taxon>
        <taxon>Klebsormidium</taxon>
    </lineage>
</organism>
<evidence type="ECO:0008006" key="4">
    <source>
        <dbReference type="Google" id="ProtNLM"/>
    </source>
</evidence>
<accession>A0A1Y1IS45</accession>
<gene>
    <name evidence="2" type="ORF">KFL_011680010</name>
</gene>
<evidence type="ECO:0000313" key="2">
    <source>
        <dbReference type="EMBL" id="GAQ92852.1"/>
    </source>
</evidence>
<feature type="compositionally biased region" description="Basic and acidic residues" evidence="1">
    <location>
        <begin position="797"/>
        <end position="811"/>
    </location>
</feature>
<name>A0A1Y1IS45_KLENI</name>
<feature type="region of interest" description="Disordered" evidence="1">
    <location>
        <begin position="114"/>
        <end position="134"/>
    </location>
</feature>
<protein>
    <recommendedName>
        <fullName evidence="4">Ubiquitin-like protease family profile domain-containing protein</fullName>
    </recommendedName>
</protein>
<keyword evidence="3" id="KW-1185">Reference proteome</keyword>
<feature type="compositionally biased region" description="Low complexity" evidence="1">
    <location>
        <begin position="715"/>
        <end position="726"/>
    </location>
</feature>
<feature type="region of interest" description="Disordered" evidence="1">
    <location>
        <begin position="698"/>
        <end position="880"/>
    </location>
</feature>
<dbReference type="EMBL" id="DF238117">
    <property type="protein sequence ID" value="GAQ92852.1"/>
    <property type="molecule type" value="Genomic_DNA"/>
</dbReference>
<evidence type="ECO:0000313" key="3">
    <source>
        <dbReference type="Proteomes" id="UP000054558"/>
    </source>
</evidence>
<feature type="region of interest" description="Disordered" evidence="1">
    <location>
        <begin position="1117"/>
        <end position="1233"/>
    </location>
</feature>
<feature type="compositionally biased region" description="Basic and acidic residues" evidence="1">
    <location>
        <begin position="821"/>
        <end position="835"/>
    </location>
</feature>
<feature type="compositionally biased region" description="Low complexity" evidence="1">
    <location>
        <begin position="1139"/>
        <end position="1153"/>
    </location>
</feature>
<proteinExistence type="predicted"/>
<dbReference type="OrthoDB" id="10673063at2759"/>
<dbReference type="Proteomes" id="UP000054558">
    <property type="component" value="Unassembled WGS sequence"/>
</dbReference>
<reference evidence="2 3" key="1">
    <citation type="journal article" date="2014" name="Nat. Commun.">
        <title>Klebsormidium flaccidum genome reveals primary factors for plant terrestrial adaptation.</title>
        <authorList>
            <person name="Hori K."/>
            <person name="Maruyama F."/>
            <person name="Fujisawa T."/>
            <person name="Togashi T."/>
            <person name="Yamamoto N."/>
            <person name="Seo M."/>
            <person name="Sato S."/>
            <person name="Yamada T."/>
            <person name="Mori H."/>
            <person name="Tajima N."/>
            <person name="Moriyama T."/>
            <person name="Ikeuchi M."/>
            <person name="Watanabe M."/>
            <person name="Wada H."/>
            <person name="Kobayashi K."/>
            <person name="Saito M."/>
            <person name="Masuda T."/>
            <person name="Sasaki-Sekimoto Y."/>
            <person name="Mashiguchi K."/>
            <person name="Awai K."/>
            <person name="Shimojima M."/>
            <person name="Masuda S."/>
            <person name="Iwai M."/>
            <person name="Nobusawa T."/>
            <person name="Narise T."/>
            <person name="Kondo S."/>
            <person name="Saito H."/>
            <person name="Sato R."/>
            <person name="Murakawa M."/>
            <person name="Ihara Y."/>
            <person name="Oshima-Yamada Y."/>
            <person name="Ohtaka K."/>
            <person name="Satoh M."/>
            <person name="Sonobe K."/>
            <person name="Ishii M."/>
            <person name="Ohtani R."/>
            <person name="Kanamori-Sato M."/>
            <person name="Honoki R."/>
            <person name="Miyazaki D."/>
            <person name="Mochizuki H."/>
            <person name="Umetsu J."/>
            <person name="Higashi K."/>
            <person name="Shibata D."/>
            <person name="Kamiya Y."/>
            <person name="Sato N."/>
            <person name="Nakamura Y."/>
            <person name="Tabata S."/>
            <person name="Ida S."/>
            <person name="Kurokawa K."/>
            <person name="Ohta H."/>
        </authorList>
    </citation>
    <scope>NUCLEOTIDE SEQUENCE [LARGE SCALE GENOMIC DNA]</scope>
    <source>
        <strain evidence="2 3">NIES-2285</strain>
    </source>
</reference>
<sequence>MWTGSSFGVNMKGQRWLNGWKGTSRTNLWYLRQSSFQEIQALLSLRRAHQIHAAHEQALQLQKREGPSKAEVWQRKGNRRVAPNERISCSSPAFEDFAKSFAATHMKVGEKMHVQRPVKQEPERDEEPDVERTDDGPGLLLCVHGGKFRLLVFLRIVRSRKDHNFCPHCLDFETTLTAVERELRSVGAKSKQVGTAPPHWMTQRLRTLQSEQKRLEQQYGKHEMWWRSRRLFARTLEEVAKDQLRALGQTSTSHPFASSASSMVCQEDKKGLLNLPIFQRDPTSAPLEKTVIEPHGIIDCRSLEAWEILINKGQNVGGEAFVAINVLLAWALSNLNGEKVFVNLLDNASDLHNRFRFCLQQFLVDLGVVERAAVVYLPAHHAKHFMDAVHGYLEIASRTTDIFSRDNLAALCSSLPRVHGTCANPELFENLNDFFRNHYNSASMPNIKAHALVVASKELNGVVLLKENPEDNAWKSWQMRPMNASSGLKRHASRAPGPHLFRSALPGVHSPPSSANRMEAWEVAAFHRCPRERVETVPAENAETLLLQPQESLRFSSARFHGLLELRNDASASKSLKSVFESVLEIPKFKVAVVASGQEAFSPEAFIKESRSPFAVFACQILDVNQSLLEGHTVIPLQKRAAKEAPALSPTRQQTKELAHMKVVGLFSPDVDELREWAAAWGCREEDVLDWFLGRRGKAVDEEGPPPKKARMPKKSALAAAAPAGKGAEEATKRTKRKRGKERNGAERRTERNGTERNGAVIGPQASGLGHIAEMDVQQKGAPGSERENGAGLGGEAEERLRKGTEPRGEWEGGDSAVKIEQIRETREEPKDKTEGLAPQSGLRAGQGKVPKPLCANTSPQASKTERKRPAADAKTAAATKRMRAQAAAYKASMQADSSILDPTWFSDQQRLSGDQLSNVFSTLYINPPADLAPIPTFTNEHLAMKLIEISNGSRAWPSKIVQKVKEMNGCAVFVVGDCSHWRSVFLDGRSKTVFLFDPYFEKAFGGGGLEEALNRAFSQSEGWGHDRIKLRLQSNDFQCGVSAAFFQEQVLQFVWRGEAEGYVQRFTEFFLREVQAEGLRPLPYGKAPSKNQSLPNKEFIQKKRTALRSLLENRKEFLPLQPGGAQPRPQPVAERPESSAPAAPPTASQPFPRTSLKSSEQKGKLPKSAYQEPAHPRDSALPTTECKQQGTLPELGGAQSGFDEGSPPAPGPSHATPATAKGSCKGSKEDNKTAERMLLADIATDLPIGQAERAALLDASTATTKPNTAVCSVAWRHAPAEIKQKCTDLALVDRERAQKDRASALALISGAQDIEPET</sequence>
<feature type="compositionally biased region" description="Basic and acidic residues" evidence="1">
    <location>
        <begin position="742"/>
        <end position="755"/>
    </location>
</feature>
<evidence type="ECO:0000256" key="1">
    <source>
        <dbReference type="SAM" id="MobiDB-lite"/>
    </source>
</evidence>
<feature type="compositionally biased region" description="Polar residues" evidence="1">
    <location>
        <begin position="1182"/>
        <end position="1192"/>
    </location>
</feature>